<feature type="transmembrane region" description="Helical" evidence="1">
    <location>
        <begin position="166"/>
        <end position="184"/>
    </location>
</feature>
<dbReference type="NCBIfam" id="TIGR03370">
    <property type="entry name" value="VPLPA-CTERM"/>
    <property type="match status" value="1"/>
</dbReference>
<gene>
    <name evidence="2" type="ORF">SAMN04515673_10399</name>
</gene>
<organism evidence="2 3">
    <name type="scientific">Poseidonocella sedimentorum</name>
    <dbReference type="NCBI Taxonomy" id="871652"/>
    <lineage>
        <taxon>Bacteria</taxon>
        <taxon>Pseudomonadati</taxon>
        <taxon>Pseudomonadota</taxon>
        <taxon>Alphaproteobacteria</taxon>
        <taxon>Rhodobacterales</taxon>
        <taxon>Roseobacteraceae</taxon>
        <taxon>Poseidonocella</taxon>
    </lineage>
</organism>
<proteinExistence type="predicted"/>
<evidence type="ECO:0000313" key="2">
    <source>
        <dbReference type="EMBL" id="SFR03997.1"/>
    </source>
</evidence>
<keyword evidence="1" id="KW-1133">Transmembrane helix</keyword>
<dbReference type="Proteomes" id="UP000199302">
    <property type="component" value="Unassembled WGS sequence"/>
</dbReference>
<dbReference type="EMBL" id="FOYI01000003">
    <property type="protein sequence ID" value="SFR03997.1"/>
    <property type="molecule type" value="Genomic_DNA"/>
</dbReference>
<reference evidence="2 3" key="1">
    <citation type="submission" date="2016-10" db="EMBL/GenBank/DDBJ databases">
        <authorList>
            <person name="de Groot N.N."/>
        </authorList>
    </citation>
    <scope>NUCLEOTIDE SEQUENCE [LARGE SCALE GENOMIC DNA]</scope>
    <source>
        <strain evidence="3">KMM 9023,NRIC 0796,JCM 17311,KCTC 23692</strain>
    </source>
</reference>
<name>A0A1I6DF17_9RHOB</name>
<dbReference type="AlphaFoldDB" id="A0A1I6DF17"/>
<evidence type="ECO:0000256" key="1">
    <source>
        <dbReference type="SAM" id="Phobius"/>
    </source>
</evidence>
<sequence>MIHGIAVYVEKGASMGLKVGLKAAGLALALWVAGASVSAASTVRPVAVTVGGKAYSIGVYSGSFDDNARVLSSQAWWRNPSLAQSLALSVGNQLGSQSIGAASGPLGALFATSETTLGGEINTWAYSAGGTIVSLRLDDLLGANYAIAAALWPDPDPSPLPGTTPVPLPAGALLLLTGLGALALRRRYAFAAKLLLLGSHPLSPHR</sequence>
<protein>
    <submittedName>
        <fullName evidence="2">VPLPA-CTERM protein sorting domain-containing protein</fullName>
    </submittedName>
</protein>
<keyword evidence="1" id="KW-0812">Transmembrane</keyword>
<dbReference type="InterPro" id="IPR022472">
    <property type="entry name" value="VPLPA-CTERM"/>
</dbReference>
<accession>A0A1I6DF17</accession>
<keyword evidence="3" id="KW-1185">Reference proteome</keyword>
<evidence type="ECO:0000313" key="3">
    <source>
        <dbReference type="Proteomes" id="UP000199302"/>
    </source>
</evidence>
<keyword evidence="1" id="KW-0472">Membrane</keyword>